<feature type="region of interest" description="Disordered" evidence="1">
    <location>
        <begin position="1"/>
        <end position="71"/>
    </location>
</feature>
<dbReference type="EMBL" id="HBFS01014836">
    <property type="protein sequence ID" value="CAD8916716.1"/>
    <property type="molecule type" value="Transcribed_RNA"/>
</dbReference>
<name>A0A7S1G7Y8_9STRA</name>
<gene>
    <name evidence="2" type="ORF">BSP0115_LOCUS9977</name>
</gene>
<evidence type="ECO:0000313" key="2">
    <source>
        <dbReference type="EMBL" id="CAD8916716.1"/>
    </source>
</evidence>
<feature type="compositionally biased region" description="Basic and acidic residues" evidence="1">
    <location>
        <begin position="1"/>
        <end position="36"/>
    </location>
</feature>
<feature type="compositionally biased region" description="Low complexity" evidence="1">
    <location>
        <begin position="46"/>
        <end position="59"/>
    </location>
</feature>
<evidence type="ECO:0000256" key="1">
    <source>
        <dbReference type="SAM" id="MobiDB-lite"/>
    </source>
</evidence>
<sequence length="206" mass="21698">MGCNESKQRDVRQGDRRREVRQSDGGSERPKHRESASSRSQPVRIGTPARGEEGAAAGSIEGGPGRMDPSIPSSIDQRNLERQFFTQIVSHAQDDFIDVGQTALEMDPEEAVDEGMLELRHQLKDVALPHGAVIGEALPASALGSGGAHASLYDALSADPVSVESVALITQAAALVADGVAGARVSPPSERIVVGFSRVRKPEAAS</sequence>
<reference evidence="2" key="1">
    <citation type="submission" date="2021-01" db="EMBL/GenBank/DDBJ databases">
        <authorList>
            <person name="Corre E."/>
            <person name="Pelletier E."/>
            <person name="Niang G."/>
            <person name="Scheremetjew M."/>
            <person name="Finn R."/>
            <person name="Kale V."/>
            <person name="Holt S."/>
            <person name="Cochrane G."/>
            <person name="Meng A."/>
            <person name="Brown T."/>
            <person name="Cohen L."/>
        </authorList>
    </citation>
    <scope>NUCLEOTIDE SEQUENCE</scope>
    <source>
        <strain evidence="2">Ms1</strain>
    </source>
</reference>
<dbReference type="AlphaFoldDB" id="A0A7S1G7Y8"/>
<proteinExistence type="predicted"/>
<protein>
    <submittedName>
        <fullName evidence="2">Uncharacterized protein</fullName>
    </submittedName>
</protein>
<organism evidence="2">
    <name type="scientific">Bicosoecida sp. CB-2014</name>
    <dbReference type="NCBI Taxonomy" id="1486930"/>
    <lineage>
        <taxon>Eukaryota</taxon>
        <taxon>Sar</taxon>
        <taxon>Stramenopiles</taxon>
        <taxon>Bigyra</taxon>
        <taxon>Opalozoa</taxon>
        <taxon>Bicosoecida</taxon>
    </lineage>
</organism>
<accession>A0A7S1G7Y8</accession>